<dbReference type="InterPro" id="IPR000160">
    <property type="entry name" value="GGDEF_dom"/>
</dbReference>
<dbReference type="InterPro" id="IPR029787">
    <property type="entry name" value="Nucleotide_cyclase"/>
</dbReference>
<dbReference type="Gene3D" id="3.40.50.2300">
    <property type="match status" value="1"/>
</dbReference>
<sequence length="309" mass="34406">MRILIAEDDAMSALMLQHTIRHLGHECVLAQNGLEAWALFQHMAVDVVISDWIMPDMDGIELCRRVRSDSRQGYTYFIFLTMLSDKADVLTGITAGADDYLTKPLDRSDLSMRLLVAERVTTLHQQLAAQTAKLEHLSQQLFQQAHVDALTQLGNRRRLTEDLAAIPGRVARYGQRYAAVMCDLDHFKAYNDHSGHIAGDTVLQLVARTITGYCRTEDFIYRYGGEEFLVIMPEQSLTSAATAAERLREAIEGLGISTPDGLITISIGISVFEPGDIKTGEVWLQEADTALYQAKQAGRNQVRLYDCGG</sequence>
<dbReference type="InterPro" id="IPR001789">
    <property type="entry name" value="Sig_transdc_resp-reg_receiver"/>
</dbReference>
<dbReference type="Pfam" id="PF00072">
    <property type="entry name" value="Response_reg"/>
    <property type="match status" value="1"/>
</dbReference>
<proteinExistence type="predicted"/>
<dbReference type="InterPro" id="IPR043128">
    <property type="entry name" value="Rev_trsase/Diguanyl_cyclase"/>
</dbReference>
<evidence type="ECO:0000259" key="3">
    <source>
        <dbReference type="PROSITE" id="PS50887"/>
    </source>
</evidence>
<evidence type="ECO:0000259" key="2">
    <source>
        <dbReference type="PROSITE" id="PS50110"/>
    </source>
</evidence>
<dbReference type="PANTHER" id="PTHR45138:SF9">
    <property type="entry name" value="DIGUANYLATE CYCLASE DGCM-RELATED"/>
    <property type="match status" value="1"/>
</dbReference>
<dbReference type="NCBIfam" id="TIGR00254">
    <property type="entry name" value="GGDEF"/>
    <property type="match status" value="1"/>
</dbReference>
<dbReference type="InterPro" id="IPR011006">
    <property type="entry name" value="CheY-like_superfamily"/>
</dbReference>
<dbReference type="GO" id="GO:0000160">
    <property type="term" value="P:phosphorelay signal transduction system"/>
    <property type="evidence" value="ECO:0007669"/>
    <property type="project" value="InterPro"/>
</dbReference>
<reference evidence="4" key="1">
    <citation type="submission" date="2020-02" db="EMBL/GenBank/DDBJ databases">
        <authorList>
            <person name="Meier V. D."/>
        </authorList>
    </citation>
    <scope>NUCLEOTIDE SEQUENCE</scope>
    <source>
        <strain evidence="4">AVDCRST_MAG93</strain>
    </source>
</reference>
<feature type="domain" description="Response regulatory" evidence="2">
    <location>
        <begin position="2"/>
        <end position="118"/>
    </location>
</feature>
<dbReference type="CDD" id="cd17574">
    <property type="entry name" value="REC_OmpR"/>
    <property type="match status" value="1"/>
</dbReference>
<dbReference type="GO" id="GO:1902201">
    <property type="term" value="P:negative regulation of bacterial-type flagellum-dependent cell motility"/>
    <property type="evidence" value="ECO:0007669"/>
    <property type="project" value="TreeGrafter"/>
</dbReference>
<dbReference type="EMBL" id="CADCTR010002194">
    <property type="protein sequence ID" value="CAA9338152.1"/>
    <property type="molecule type" value="Genomic_DNA"/>
</dbReference>
<dbReference type="PROSITE" id="PS50110">
    <property type="entry name" value="RESPONSE_REGULATORY"/>
    <property type="match status" value="1"/>
</dbReference>
<dbReference type="Pfam" id="PF00990">
    <property type="entry name" value="GGDEF"/>
    <property type="match status" value="1"/>
</dbReference>
<dbReference type="GO" id="GO:0052621">
    <property type="term" value="F:diguanylate cyclase activity"/>
    <property type="evidence" value="ECO:0007669"/>
    <property type="project" value="TreeGrafter"/>
</dbReference>
<protein>
    <submittedName>
        <fullName evidence="4">GGDEF domain protein</fullName>
    </submittedName>
</protein>
<keyword evidence="1" id="KW-0597">Phosphoprotein</keyword>
<organism evidence="4">
    <name type="scientific">uncultured Chloroflexia bacterium</name>
    <dbReference type="NCBI Taxonomy" id="1672391"/>
    <lineage>
        <taxon>Bacteria</taxon>
        <taxon>Bacillati</taxon>
        <taxon>Chloroflexota</taxon>
        <taxon>Chloroflexia</taxon>
        <taxon>environmental samples</taxon>
    </lineage>
</organism>
<feature type="modified residue" description="4-aspartylphosphate" evidence="1">
    <location>
        <position position="51"/>
    </location>
</feature>
<dbReference type="SUPFAM" id="SSF55073">
    <property type="entry name" value="Nucleotide cyclase"/>
    <property type="match status" value="1"/>
</dbReference>
<dbReference type="PANTHER" id="PTHR45138">
    <property type="entry name" value="REGULATORY COMPONENTS OF SENSORY TRANSDUCTION SYSTEM"/>
    <property type="match status" value="1"/>
</dbReference>
<feature type="domain" description="GGDEF" evidence="3">
    <location>
        <begin position="175"/>
        <end position="307"/>
    </location>
</feature>
<dbReference type="SMART" id="SM00267">
    <property type="entry name" value="GGDEF"/>
    <property type="match status" value="1"/>
</dbReference>
<dbReference type="PROSITE" id="PS50887">
    <property type="entry name" value="GGDEF"/>
    <property type="match status" value="1"/>
</dbReference>
<dbReference type="AlphaFoldDB" id="A0A6J4LQM4"/>
<dbReference type="SUPFAM" id="SSF52172">
    <property type="entry name" value="CheY-like"/>
    <property type="match status" value="1"/>
</dbReference>
<dbReference type="Gene3D" id="3.30.70.270">
    <property type="match status" value="1"/>
</dbReference>
<name>A0A6J4LQM4_9CHLR</name>
<evidence type="ECO:0000256" key="1">
    <source>
        <dbReference type="PROSITE-ProRule" id="PRU00169"/>
    </source>
</evidence>
<accession>A0A6J4LQM4</accession>
<dbReference type="FunFam" id="3.30.70.270:FF:000001">
    <property type="entry name" value="Diguanylate cyclase domain protein"/>
    <property type="match status" value="1"/>
</dbReference>
<dbReference type="GO" id="GO:0005886">
    <property type="term" value="C:plasma membrane"/>
    <property type="evidence" value="ECO:0007669"/>
    <property type="project" value="TreeGrafter"/>
</dbReference>
<dbReference type="SMART" id="SM00448">
    <property type="entry name" value="REC"/>
    <property type="match status" value="1"/>
</dbReference>
<evidence type="ECO:0000313" key="4">
    <source>
        <dbReference type="EMBL" id="CAA9338152.1"/>
    </source>
</evidence>
<dbReference type="CDD" id="cd01949">
    <property type="entry name" value="GGDEF"/>
    <property type="match status" value="1"/>
</dbReference>
<gene>
    <name evidence="4" type="ORF">AVDCRST_MAG93-6508</name>
</gene>
<dbReference type="GO" id="GO:0043709">
    <property type="term" value="P:cell adhesion involved in single-species biofilm formation"/>
    <property type="evidence" value="ECO:0007669"/>
    <property type="project" value="TreeGrafter"/>
</dbReference>
<dbReference type="InterPro" id="IPR050469">
    <property type="entry name" value="Diguanylate_Cyclase"/>
</dbReference>